<evidence type="ECO:0000313" key="14">
    <source>
        <dbReference type="Proteomes" id="UP000183371"/>
    </source>
</evidence>
<dbReference type="GO" id="GO:0009435">
    <property type="term" value="P:NAD+ biosynthetic process"/>
    <property type="evidence" value="ECO:0007669"/>
    <property type="project" value="UniProtKB-UniRule"/>
</dbReference>
<evidence type="ECO:0000256" key="3">
    <source>
        <dbReference type="ARBA" id="ARBA00009014"/>
    </source>
</evidence>
<dbReference type="Gene3D" id="3.40.50.620">
    <property type="entry name" value="HUPs"/>
    <property type="match status" value="1"/>
</dbReference>
<dbReference type="InterPro" id="IPR014729">
    <property type="entry name" value="Rossmann-like_a/b/a_fold"/>
</dbReference>
<dbReference type="UniPathway" id="UPA00253">
    <property type="reaction ID" value="UER00332"/>
</dbReference>
<dbReference type="CDD" id="cd02165">
    <property type="entry name" value="NMNAT"/>
    <property type="match status" value="1"/>
</dbReference>
<dbReference type="GO" id="GO:0004515">
    <property type="term" value="F:nicotinate-nucleotide adenylyltransferase activity"/>
    <property type="evidence" value="ECO:0007669"/>
    <property type="project" value="UniProtKB-UniRule"/>
</dbReference>
<dbReference type="EMBL" id="FPBD01000003">
    <property type="protein sequence ID" value="SFT82815.1"/>
    <property type="molecule type" value="Genomic_DNA"/>
</dbReference>
<evidence type="ECO:0000256" key="1">
    <source>
        <dbReference type="ARBA" id="ARBA00002324"/>
    </source>
</evidence>
<protein>
    <recommendedName>
        <fullName evidence="11">Probable nicotinate-nucleotide adenylyltransferase</fullName>
        <ecNumber evidence="11">2.7.7.18</ecNumber>
    </recommendedName>
    <alternativeName>
        <fullName evidence="11">Deamido-NAD(+) diphosphorylase</fullName>
    </alternativeName>
    <alternativeName>
        <fullName evidence="11">Deamido-NAD(+) pyrophosphorylase</fullName>
    </alternativeName>
    <alternativeName>
        <fullName evidence="11">Nicotinate mononucleotide adenylyltransferase</fullName>
        <shortName evidence="11">NaMN adenylyltransferase</shortName>
    </alternativeName>
</protein>
<evidence type="ECO:0000256" key="5">
    <source>
        <dbReference type="ARBA" id="ARBA00022679"/>
    </source>
</evidence>
<comment type="pathway">
    <text evidence="2 11">Cofactor biosynthesis; NAD(+) biosynthesis; deamido-NAD(+) from nicotinate D-ribonucleotide: step 1/1.</text>
</comment>
<feature type="domain" description="Cytidyltransferase-like" evidence="12">
    <location>
        <begin position="40"/>
        <end position="219"/>
    </location>
</feature>
<evidence type="ECO:0000256" key="8">
    <source>
        <dbReference type="ARBA" id="ARBA00022840"/>
    </source>
</evidence>
<evidence type="ECO:0000256" key="11">
    <source>
        <dbReference type="HAMAP-Rule" id="MF_00244"/>
    </source>
</evidence>
<dbReference type="NCBIfam" id="TIGR00482">
    <property type="entry name" value="nicotinate (nicotinamide) nucleotide adenylyltransferase"/>
    <property type="match status" value="1"/>
</dbReference>
<dbReference type="Proteomes" id="UP000183371">
    <property type="component" value="Unassembled WGS sequence"/>
</dbReference>
<evidence type="ECO:0000256" key="10">
    <source>
        <dbReference type="ARBA" id="ARBA00048721"/>
    </source>
</evidence>
<keyword evidence="9 11" id="KW-0520">NAD</keyword>
<evidence type="ECO:0000256" key="4">
    <source>
        <dbReference type="ARBA" id="ARBA00022642"/>
    </source>
</evidence>
<name>A0A1I7B6P7_9HYPH</name>
<dbReference type="SUPFAM" id="SSF52374">
    <property type="entry name" value="Nucleotidylyl transferase"/>
    <property type="match status" value="1"/>
</dbReference>
<dbReference type="InterPro" id="IPR005248">
    <property type="entry name" value="NadD/NMNAT"/>
</dbReference>
<keyword evidence="8 11" id="KW-0067">ATP-binding</keyword>
<comment type="similarity">
    <text evidence="3 11">Belongs to the NadD family.</text>
</comment>
<reference evidence="14" key="1">
    <citation type="submission" date="2016-10" db="EMBL/GenBank/DDBJ databases">
        <authorList>
            <person name="Varghese N."/>
            <person name="Submissions S."/>
        </authorList>
    </citation>
    <scope>NUCLEOTIDE SEQUENCE [LARGE SCALE GENOMIC DNA]</scope>
    <source>
        <strain evidence="14">DSM 17465</strain>
    </source>
</reference>
<comment type="catalytic activity">
    <reaction evidence="10 11">
        <text>nicotinate beta-D-ribonucleotide + ATP + H(+) = deamido-NAD(+) + diphosphate</text>
        <dbReference type="Rhea" id="RHEA:22860"/>
        <dbReference type="ChEBI" id="CHEBI:15378"/>
        <dbReference type="ChEBI" id="CHEBI:30616"/>
        <dbReference type="ChEBI" id="CHEBI:33019"/>
        <dbReference type="ChEBI" id="CHEBI:57502"/>
        <dbReference type="ChEBI" id="CHEBI:58437"/>
        <dbReference type="EC" id="2.7.7.18"/>
    </reaction>
</comment>
<dbReference type="PANTHER" id="PTHR39321:SF3">
    <property type="entry name" value="PHOSPHOPANTETHEINE ADENYLYLTRANSFERASE"/>
    <property type="match status" value="1"/>
</dbReference>
<proteinExistence type="inferred from homology"/>
<dbReference type="RefSeq" id="WP_014283580.1">
    <property type="nucleotide sequence ID" value="NZ_FPBD01000003.1"/>
</dbReference>
<keyword evidence="4 11" id="KW-0662">Pyridine nucleotide biosynthesis</keyword>
<evidence type="ECO:0000256" key="6">
    <source>
        <dbReference type="ARBA" id="ARBA00022695"/>
    </source>
</evidence>
<organism evidence="13 14">
    <name type="scientific">Pseudovibrio denitrificans</name>
    <dbReference type="NCBI Taxonomy" id="258256"/>
    <lineage>
        <taxon>Bacteria</taxon>
        <taxon>Pseudomonadati</taxon>
        <taxon>Pseudomonadota</taxon>
        <taxon>Alphaproteobacteria</taxon>
        <taxon>Hyphomicrobiales</taxon>
        <taxon>Stappiaceae</taxon>
        <taxon>Pseudovibrio</taxon>
    </lineage>
</organism>
<dbReference type="EC" id="2.7.7.18" evidence="11"/>
<dbReference type="NCBIfam" id="TIGR00125">
    <property type="entry name" value="cyt_tran_rel"/>
    <property type="match status" value="1"/>
</dbReference>
<keyword evidence="7 11" id="KW-0547">Nucleotide-binding</keyword>
<keyword evidence="14" id="KW-1185">Reference proteome</keyword>
<sequence length="225" mass="25275">MTNTKPHAIENHGKLWGKLGNVQPDWMRLPYAADGNRIGLFGGSFNPPHPGHLLVAETALRRLKLHQVWWLVTPGNPLKSHRDLAPLEERVAAVKDLARHPQMKVTAFEKVLGTSYTASTVQQLQVRRPHLKFVWLMGADNLSNFHHWQNWQSIIEGVPVAIVDRPKATLSSLSAQVCQRYAFAQLKEKSADQLPECKAPCWTILRGPLDETSSTLLRNRGHTPG</sequence>
<accession>A0A1I7B6P7</accession>
<dbReference type="AlphaFoldDB" id="A0A1I7B6P7"/>
<dbReference type="NCBIfam" id="NF000843">
    <property type="entry name" value="PRK00071.2-2"/>
    <property type="match status" value="1"/>
</dbReference>
<comment type="function">
    <text evidence="1 11">Catalyzes the reversible adenylation of nicotinate mononucleotide (NaMN) to nicotinic acid adenine dinucleotide (NaAD).</text>
</comment>
<dbReference type="Pfam" id="PF01467">
    <property type="entry name" value="CTP_transf_like"/>
    <property type="match status" value="1"/>
</dbReference>
<evidence type="ECO:0000259" key="12">
    <source>
        <dbReference type="Pfam" id="PF01467"/>
    </source>
</evidence>
<dbReference type="InterPro" id="IPR004821">
    <property type="entry name" value="Cyt_trans-like"/>
</dbReference>
<dbReference type="NCBIfam" id="NF000845">
    <property type="entry name" value="PRK00071.2-4"/>
    <property type="match status" value="1"/>
</dbReference>
<evidence type="ECO:0000256" key="7">
    <source>
        <dbReference type="ARBA" id="ARBA00022741"/>
    </source>
</evidence>
<gene>
    <name evidence="11" type="primary">nadD</name>
    <name evidence="13" type="ORF">SAMN05444141_103695</name>
</gene>
<evidence type="ECO:0000313" key="13">
    <source>
        <dbReference type="EMBL" id="SFT82815.1"/>
    </source>
</evidence>
<dbReference type="PANTHER" id="PTHR39321">
    <property type="entry name" value="NICOTINATE-NUCLEOTIDE ADENYLYLTRANSFERASE-RELATED"/>
    <property type="match status" value="1"/>
</dbReference>
<evidence type="ECO:0000256" key="2">
    <source>
        <dbReference type="ARBA" id="ARBA00005019"/>
    </source>
</evidence>
<keyword evidence="5 11" id="KW-0808">Transferase</keyword>
<dbReference type="GO" id="GO:0005524">
    <property type="term" value="F:ATP binding"/>
    <property type="evidence" value="ECO:0007669"/>
    <property type="project" value="UniProtKB-KW"/>
</dbReference>
<keyword evidence="6 11" id="KW-0548">Nucleotidyltransferase</keyword>
<evidence type="ECO:0000256" key="9">
    <source>
        <dbReference type="ARBA" id="ARBA00023027"/>
    </source>
</evidence>
<dbReference type="HAMAP" id="MF_00244">
    <property type="entry name" value="NaMN_adenylyltr"/>
    <property type="match status" value="1"/>
</dbReference>